<dbReference type="InterPro" id="IPR003661">
    <property type="entry name" value="HisK_dim/P_dom"/>
</dbReference>
<keyword evidence="7" id="KW-1185">Reference proteome</keyword>
<organism evidence="6 7">
    <name type="scientific">Aerosakkonema funiforme FACHB-1375</name>
    <dbReference type="NCBI Taxonomy" id="2949571"/>
    <lineage>
        <taxon>Bacteria</taxon>
        <taxon>Bacillati</taxon>
        <taxon>Cyanobacteriota</taxon>
        <taxon>Cyanophyceae</taxon>
        <taxon>Oscillatoriophycideae</taxon>
        <taxon>Aerosakkonematales</taxon>
        <taxon>Aerosakkonemataceae</taxon>
        <taxon>Aerosakkonema</taxon>
    </lineage>
</organism>
<dbReference type="SUPFAM" id="SSF47384">
    <property type="entry name" value="Homodimeric domain of signal transducing histidine kinase"/>
    <property type="match status" value="1"/>
</dbReference>
<dbReference type="EC" id="2.7.13.3" evidence="2"/>
<evidence type="ECO:0000256" key="3">
    <source>
        <dbReference type="PROSITE-ProRule" id="PRU00169"/>
    </source>
</evidence>
<evidence type="ECO:0000256" key="4">
    <source>
        <dbReference type="SAM" id="Coils"/>
    </source>
</evidence>
<evidence type="ECO:0000256" key="1">
    <source>
        <dbReference type="ARBA" id="ARBA00000085"/>
    </source>
</evidence>
<dbReference type="EMBL" id="JACJPW010000141">
    <property type="protein sequence ID" value="MBD2185755.1"/>
    <property type="molecule type" value="Genomic_DNA"/>
</dbReference>
<evidence type="ECO:0000256" key="2">
    <source>
        <dbReference type="ARBA" id="ARBA00012438"/>
    </source>
</evidence>
<dbReference type="InterPro" id="IPR011006">
    <property type="entry name" value="CheY-like_superfamily"/>
</dbReference>
<comment type="caution">
    <text evidence="3">Lacks conserved residue(s) required for the propagation of feature annotation.</text>
</comment>
<gene>
    <name evidence="6" type="ORF">H6G03_32625</name>
</gene>
<comment type="catalytic activity">
    <reaction evidence="1">
        <text>ATP + protein L-histidine = ADP + protein N-phospho-L-histidine.</text>
        <dbReference type="EC" id="2.7.13.3"/>
    </reaction>
</comment>
<dbReference type="AlphaFoldDB" id="A0A926VKT7"/>
<comment type="caution">
    <text evidence="6">The sequence shown here is derived from an EMBL/GenBank/DDBJ whole genome shotgun (WGS) entry which is preliminary data.</text>
</comment>
<dbReference type="PROSITE" id="PS50110">
    <property type="entry name" value="RESPONSE_REGULATORY"/>
    <property type="match status" value="1"/>
</dbReference>
<evidence type="ECO:0000259" key="5">
    <source>
        <dbReference type="PROSITE" id="PS50110"/>
    </source>
</evidence>
<reference evidence="6" key="2">
    <citation type="submission" date="2020-08" db="EMBL/GenBank/DDBJ databases">
        <authorList>
            <person name="Chen M."/>
            <person name="Teng W."/>
            <person name="Zhao L."/>
            <person name="Hu C."/>
            <person name="Zhou Y."/>
            <person name="Han B."/>
            <person name="Song L."/>
            <person name="Shu W."/>
        </authorList>
    </citation>
    <scope>NUCLEOTIDE SEQUENCE</scope>
    <source>
        <strain evidence="6">FACHB-1375</strain>
    </source>
</reference>
<reference evidence="6" key="1">
    <citation type="journal article" date="2015" name="ISME J.">
        <title>Draft Genome Sequence of Streptomyces incarnatus NRRL8089, which Produces the Nucleoside Antibiotic Sinefungin.</title>
        <authorList>
            <person name="Oshima K."/>
            <person name="Hattori M."/>
            <person name="Shimizu H."/>
            <person name="Fukuda K."/>
            <person name="Nemoto M."/>
            <person name="Inagaki K."/>
            <person name="Tamura T."/>
        </authorList>
    </citation>
    <scope>NUCLEOTIDE SEQUENCE</scope>
    <source>
        <strain evidence="6">FACHB-1375</strain>
    </source>
</reference>
<proteinExistence type="predicted"/>
<dbReference type="InterPro" id="IPR036097">
    <property type="entry name" value="HisK_dim/P_sf"/>
</dbReference>
<feature type="non-terminal residue" evidence="6">
    <location>
        <position position="1"/>
    </location>
</feature>
<dbReference type="Gene3D" id="6.10.250.690">
    <property type="match status" value="1"/>
</dbReference>
<protein>
    <recommendedName>
        <fullName evidence="2">histidine kinase</fullName>
        <ecNumber evidence="2">2.7.13.3</ecNumber>
    </recommendedName>
</protein>
<evidence type="ECO:0000313" key="6">
    <source>
        <dbReference type="EMBL" id="MBD2185755.1"/>
    </source>
</evidence>
<keyword evidence="4" id="KW-0175">Coiled coil</keyword>
<dbReference type="SUPFAM" id="SSF52172">
    <property type="entry name" value="CheY-like"/>
    <property type="match status" value="1"/>
</dbReference>
<dbReference type="GO" id="GO:0000155">
    <property type="term" value="F:phosphorelay sensor kinase activity"/>
    <property type="evidence" value="ECO:0007669"/>
    <property type="project" value="InterPro"/>
</dbReference>
<sequence>VNFYNTFVLSVGSDRTPASALTKVHTVSITFVRLLKTEREDVRLAMELGADDYITKPCTATELLSAISSRLKKQAIYIEQYQEQRNKARSLQRRVQDLQRLSNSKEELLQKLSQDLRDPLSNITMGIQMLKLAPTEQARAHYLKILQQECAREIAILNQLTSLQD</sequence>
<name>A0A926VKT7_9CYAN</name>
<dbReference type="Gene3D" id="1.10.287.130">
    <property type="match status" value="1"/>
</dbReference>
<evidence type="ECO:0000313" key="7">
    <source>
        <dbReference type="Proteomes" id="UP000641646"/>
    </source>
</evidence>
<feature type="domain" description="Response regulatory" evidence="5">
    <location>
        <begin position="1"/>
        <end position="71"/>
    </location>
</feature>
<dbReference type="CDD" id="cd00082">
    <property type="entry name" value="HisKA"/>
    <property type="match status" value="1"/>
</dbReference>
<dbReference type="InterPro" id="IPR001789">
    <property type="entry name" value="Sig_transdc_resp-reg_receiver"/>
</dbReference>
<accession>A0A926VKT7</accession>
<feature type="coiled-coil region" evidence="4">
    <location>
        <begin position="78"/>
        <end position="118"/>
    </location>
</feature>
<dbReference type="Proteomes" id="UP000641646">
    <property type="component" value="Unassembled WGS sequence"/>
</dbReference>